<dbReference type="EMBL" id="FRFE01000026">
    <property type="protein sequence ID" value="SHO51540.1"/>
    <property type="molecule type" value="Genomic_DNA"/>
</dbReference>
<dbReference type="Proteomes" id="UP000184603">
    <property type="component" value="Unassembled WGS sequence"/>
</dbReference>
<dbReference type="AlphaFoldDB" id="A0A1M7YFZ3"/>
<reference evidence="1 2" key="1">
    <citation type="submission" date="2016-12" db="EMBL/GenBank/DDBJ databases">
        <authorList>
            <person name="Song W.-J."/>
            <person name="Kurnit D.M."/>
        </authorList>
    </citation>
    <scope>NUCLEOTIDE SEQUENCE [LARGE SCALE GENOMIC DNA]</scope>
    <source>
        <strain evidence="1 2">DSM 18488</strain>
    </source>
</reference>
<proteinExistence type="predicted"/>
<organism evidence="1 2">
    <name type="scientific">Desulfopila aestuarii DSM 18488</name>
    <dbReference type="NCBI Taxonomy" id="1121416"/>
    <lineage>
        <taxon>Bacteria</taxon>
        <taxon>Pseudomonadati</taxon>
        <taxon>Thermodesulfobacteriota</taxon>
        <taxon>Desulfobulbia</taxon>
        <taxon>Desulfobulbales</taxon>
        <taxon>Desulfocapsaceae</taxon>
        <taxon>Desulfopila</taxon>
    </lineage>
</organism>
<evidence type="ECO:0000313" key="2">
    <source>
        <dbReference type="Proteomes" id="UP000184603"/>
    </source>
</evidence>
<name>A0A1M7YFZ3_9BACT</name>
<evidence type="ECO:0000313" key="1">
    <source>
        <dbReference type="EMBL" id="SHO51540.1"/>
    </source>
</evidence>
<gene>
    <name evidence="1" type="ORF">SAMN02745220_04055</name>
</gene>
<keyword evidence="2" id="KW-1185">Reference proteome</keyword>
<accession>A0A1M7YFZ3</accession>
<protein>
    <submittedName>
        <fullName evidence="1">Uncharacterized protein</fullName>
    </submittedName>
</protein>
<sequence>MKIICYNIFFNEPRVMHYIFLDRTMEANLLFYPQLWIDYAYFYGILQHFQTTVYP</sequence>